<feature type="domain" description="D-isomer specific 2-hydroxyacid dehydrogenase NAD-binding" evidence="5">
    <location>
        <begin position="110"/>
        <end position="282"/>
    </location>
</feature>
<evidence type="ECO:0000256" key="1">
    <source>
        <dbReference type="ARBA" id="ARBA00023002"/>
    </source>
</evidence>
<dbReference type="Pfam" id="PF00389">
    <property type="entry name" value="2-Hacid_dh"/>
    <property type="match status" value="1"/>
</dbReference>
<evidence type="ECO:0000256" key="3">
    <source>
        <dbReference type="RuleBase" id="RU003719"/>
    </source>
</evidence>
<dbReference type="InterPro" id="IPR050223">
    <property type="entry name" value="D-isomer_2-hydroxyacid_DH"/>
</dbReference>
<dbReference type="Proteomes" id="UP001156694">
    <property type="component" value="Unassembled WGS sequence"/>
</dbReference>
<proteinExistence type="inferred from homology"/>
<dbReference type="RefSeq" id="WP_284378789.1">
    <property type="nucleotide sequence ID" value="NZ_BSNN01000005.1"/>
</dbReference>
<dbReference type="InterPro" id="IPR006140">
    <property type="entry name" value="D-isomer_DH_NAD-bd"/>
</dbReference>
<dbReference type="InterPro" id="IPR029752">
    <property type="entry name" value="D-isomer_DH_CS1"/>
</dbReference>
<accession>A0ABQ5VWS5</accession>
<protein>
    <submittedName>
        <fullName evidence="6">Dihydrofolate reductase</fullName>
    </submittedName>
</protein>
<evidence type="ECO:0000259" key="5">
    <source>
        <dbReference type="Pfam" id="PF02826"/>
    </source>
</evidence>
<evidence type="ECO:0000259" key="4">
    <source>
        <dbReference type="Pfam" id="PF00389"/>
    </source>
</evidence>
<organism evidence="6 7">
    <name type="scientific">Amylibacter marinus</name>
    <dbReference type="NCBI Taxonomy" id="1475483"/>
    <lineage>
        <taxon>Bacteria</taxon>
        <taxon>Pseudomonadati</taxon>
        <taxon>Pseudomonadota</taxon>
        <taxon>Alphaproteobacteria</taxon>
        <taxon>Rhodobacterales</taxon>
        <taxon>Paracoccaceae</taxon>
        <taxon>Amylibacter</taxon>
    </lineage>
</organism>
<keyword evidence="2" id="KW-0520">NAD</keyword>
<name>A0ABQ5VWS5_9RHOB</name>
<dbReference type="InterPro" id="IPR036291">
    <property type="entry name" value="NAD(P)-bd_dom_sf"/>
</dbReference>
<sequence>MTKPHLFLIGGATKRMIQAFNQHFTLHSRRDIDDIDGFLAEMGDKITAVATNGHSGISAKYMNAFPNLQVISCYGVGYDAIDCAPAVARGIQISHTPDVLNIDVANHALLLLLAASRNLIAEDTHARSGQWASAGNLGLSTSITGKTVGIIGLGRIGLEIARKLAAFDCDVVYHNRRKRGDVVYKYYDDLTQMARDCWAVIAITPGGQATQHLVDADVINAIGPQGIFVNVARGSVVDQPALIAALTDGRLGFAALDVFAAEPEIPDALSALPNTILTSHIASATHETRTAMGDLMVENLLEFFATGSVKTPVPECAHLC</sequence>
<keyword evidence="1 3" id="KW-0560">Oxidoreductase</keyword>
<comment type="caution">
    <text evidence="6">The sequence shown here is derived from an EMBL/GenBank/DDBJ whole genome shotgun (WGS) entry which is preliminary data.</text>
</comment>
<dbReference type="InterPro" id="IPR006139">
    <property type="entry name" value="D-isomer_2_OHA_DH_cat_dom"/>
</dbReference>
<evidence type="ECO:0000313" key="7">
    <source>
        <dbReference type="Proteomes" id="UP001156694"/>
    </source>
</evidence>
<keyword evidence="7" id="KW-1185">Reference proteome</keyword>
<dbReference type="CDD" id="cd12156">
    <property type="entry name" value="HPPR"/>
    <property type="match status" value="1"/>
</dbReference>
<feature type="domain" description="D-isomer specific 2-hydroxyacid dehydrogenase catalytic" evidence="4">
    <location>
        <begin position="39"/>
        <end position="313"/>
    </location>
</feature>
<dbReference type="PANTHER" id="PTHR10996:SF178">
    <property type="entry name" value="2-HYDROXYACID DEHYDROGENASE YGL185C-RELATED"/>
    <property type="match status" value="1"/>
</dbReference>
<dbReference type="SUPFAM" id="SSF51735">
    <property type="entry name" value="NAD(P)-binding Rossmann-fold domains"/>
    <property type="match status" value="1"/>
</dbReference>
<dbReference type="PROSITE" id="PS00065">
    <property type="entry name" value="D_2_HYDROXYACID_DH_1"/>
    <property type="match status" value="1"/>
</dbReference>
<dbReference type="Pfam" id="PF02826">
    <property type="entry name" value="2-Hacid_dh_C"/>
    <property type="match status" value="1"/>
</dbReference>
<gene>
    <name evidence="6" type="ORF">GCM10007939_20880</name>
</gene>
<reference evidence="7" key="1">
    <citation type="journal article" date="2019" name="Int. J. Syst. Evol. Microbiol.">
        <title>The Global Catalogue of Microorganisms (GCM) 10K type strain sequencing project: providing services to taxonomists for standard genome sequencing and annotation.</title>
        <authorList>
            <consortium name="The Broad Institute Genomics Platform"/>
            <consortium name="The Broad Institute Genome Sequencing Center for Infectious Disease"/>
            <person name="Wu L."/>
            <person name="Ma J."/>
        </authorList>
    </citation>
    <scope>NUCLEOTIDE SEQUENCE [LARGE SCALE GENOMIC DNA]</scope>
    <source>
        <strain evidence="7">NBRC 110140</strain>
    </source>
</reference>
<dbReference type="Gene3D" id="3.40.50.720">
    <property type="entry name" value="NAD(P)-binding Rossmann-like Domain"/>
    <property type="match status" value="2"/>
</dbReference>
<dbReference type="SUPFAM" id="SSF52283">
    <property type="entry name" value="Formate/glycerate dehydrogenase catalytic domain-like"/>
    <property type="match status" value="1"/>
</dbReference>
<evidence type="ECO:0000313" key="6">
    <source>
        <dbReference type="EMBL" id="GLQ35805.1"/>
    </source>
</evidence>
<dbReference type="EMBL" id="BSNN01000005">
    <property type="protein sequence ID" value="GLQ35805.1"/>
    <property type="molecule type" value="Genomic_DNA"/>
</dbReference>
<evidence type="ECO:0000256" key="2">
    <source>
        <dbReference type="ARBA" id="ARBA00023027"/>
    </source>
</evidence>
<dbReference type="PANTHER" id="PTHR10996">
    <property type="entry name" value="2-HYDROXYACID DEHYDROGENASE-RELATED"/>
    <property type="match status" value="1"/>
</dbReference>
<comment type="similarity">
    <text evidence="3">Belongs to the D-isomer specific 2-hydroxyacid dehydrogenase family.</text>
</comment>